<evidence type="ECO:0000313" key="2">
    <source>
        <dbReference type="Proteomes" id="UP001549167"/>
    </source>
</evidence>
<gene>
    <name evidence="1" type="ORF">ABID56_000460</name>
</gene>
<name>A0ABV2KS18_9BACI</name>
<protein>
    <submittedName>
        <fullName evidence="1">Stage V sporulation protein AD</fullName>
    </submittedName>
</protein>
<dbReference type="EMBL" id="JBEPMX010000001">
    <property type="protein sequence ID" value="MET3682381.1"/>
    <property type="molecule type" value="Genomic_DNA"/>
</dbReference>
<dbReference type="Gene3D" id="3.40.47.40">
    <property type="entry name" value="Stage V sporulation protein AD"/>
    <property type="match status" value="1"/>
</dbReference>
<dbReference type="NCBIfam" id="TIGR02845">
    <property type="entry name" value="spore_V_AD"/>
    <property type="match status" value="1"/>
</dbReference>
<proteinExistence type="predicted"/>
<dbReference type="NCBIfam" id="NF009069">
    <property type="entry name" value="PRK12404.1"/>
    <property type="match status" value="1"/>
</dbReference>
<dbReference type="InterPro" id="IPR038369">
    <property type="entry name" value="SpoVAD_sf"/>
</dbReference>
<accession>A0ABV2KS18</accession>
<dbReference type="PIRSF" id="PIRSF011570">
    <property type="entry name" value="SpoVAD"/>
    <property type="match status" value="1"/>
</dbReference>
<sequence>MKQGKQSWFFQRGVYINETATVTGPKEYEGPLASTFDYAYSKLHCDGDTWEQAEQNLLRKATTICLDKAGLREDALDLMISGDLLNQNVTSNYVARDISTSFLGVFGACSTSMETLAMASALINSQDSHYVLAAASSHYATAERQFRYPTEYGGQKPDTATSTVTGSGVALLSSQPSHIQVEAATIGQVIDYGTNDPLDMGSAMAPAAANTIVQHFQDFNRQPSDYDLILTGDLSSVGTPIVKKLTYQSGYDIEGIHNDSGLMVYHHDQQIFAGGSGCAASAIVTYGHVIQQLKQGTLRQVLIVATGALLNPIMMQQKETIPCIAHAVVLKRGDA</sequence>
<organism evidence="1 2">
    <name type="scientific">Alkalibacillus flavidus</name>
    <dbReference type="NCBI Taxonomy" id="546021"/>
    <lineage>
        <taxon>Bacteria</taxon>
        <taxon>Bacillati</taxon>
        <taxon>Bacillota</taxon>
        <taxon>Bacilli</taxon>
        <taxon>Bacillales</taxon>
        <taxon>Bacillaceae</taxon>
        <taxon>Alkalibacillus</taxon>
    </lineage>
</organism>
<reference evidence="1 2" key="1">
    <citation type="submission" date="2024-06" db="EMBL/GenBank/DDBJ databases">
        <title>Genomic Encyclopedia of Type Strains, Phase IV (KMG-IV): sequencing the most valuable type-strain genomes for metagenomic binning, comparative biology and taxonomic classification.</title>
        <authorList>
            <person name="Goeker M."/>
        </authorList>
    </citation>
    <scope>NUCLEOTIDE SEQUENCE [LARGE SCALE GENOMIC DNA]</scope>
    <source>
        <strain evidence="1 2">DSM 23520</strain>
    </source>
</reference>
<comment type="caution">
    <text evidence="1">The sequence shown here is derived from an EMBL/GenBank/DDBJ whole genome shotgun (WGS) entry which is preliminary data.</text>
</comment>
<evidence type="ECO:0000313" key="1">
    <source>
        <dbReference type="EMBL" id="MET3682381.1"/>
    </source>
</evidence>
<dbReference type="SUPFAM" id="SSF53901">
    <property type="entry name" value="Thiolase-like"/>
    <property type="match status" value="1"/>
</dbReference>
<dbReference type="Proteomes" id="UP001549167">
    <property type="component" value="Unassembled WGS sequence"/>
</dbReference>
<dbReference type="InterPro" id="IPR010894">
    <property type="entry name" value="SpoVAD"/>
</dbReference>
<keyword evidence="2" id="KW-1185">Reference proteome</keyword>
<dbReference type="NCBIfam" id="NF006160">
    <property type="entry name" value="PRK08304.1"/>
    <property type="match status" value="1"/>
</dbReference>
<dbReference type="RefSeq" id="WP_354218910.1">
    <property type="nucleotide sequence ID" value="NZ_JBEPMX010000001.1"/>
</dbReference>
<dbReference type="Pfam" id="PF07451">
    <property type="entry name" value="SpoVAD"/>
    <property type="match status" value="1"/>
</dbReference>
<dbReference type="InterPro" id="IPR016039">
    <property type="entry name" value="Thiolase-like"/>
</dbReference>